<dbReference type="SFLD" id="SFLDS00019">
    <property type="entry name" value="Glutathione_Transferase_(cytos"/>
    <property type="match status" value="1"/>
</dbReference>
<accession>D8JZ61</accession>
<dbReference type="AlphaFoldDB" id="D8JZ61"/>
<dbReference type="KEGG" id="hdn:Hden_1860"/>
<dbReference type="InterPro" id="IPR004045">
    <property type="entry name" value="Glutathione_S-Trfase_N"/>
</dbReference>
<reference evidence="4" key="1">
    <citation type="journal article" date="2011" name="J. Bacteriol.">
        <title>Genome sequences of eight morphologically diverse alphaproteobacteria.</title>
        <authorList>
            <consortium name="US DOE Joint Genome Institute"/>
            <person name="Brown P.J."/>
            <person name="Kysela D.T."/>
            <person name="Buechlein A."/>
            <person name="Hemmerich C."/>
            <person name="Brun Y.V."/>
        </authorList>
    </citation>
    <scope>NUCLEOTIDE SEQUENCE [LARGE SCALE GENOMIC DNA]</scope>
    <source>
        <strain evidence="4">ATCC 51888 / DSM 1869 / NCIB 11706 / TK 0415</strain>
    </source>
</reference>
<dbReference type="PANTHER" id="PTHR44051">
    <property type="entry name" value="GLUTATHIONE S-TRANSFERASE-RELATED"/>
    <property type="match status" value="1"/>
</dbReference>
<keyword evidence="4" id="KW-1185">Reference proteome</keyword>
<dbReference type="Pfam" id="PF13410">
    <property type="entry name" value="GST_C_2"/>
    <property type="match status" value="1"/>
</dbReference>
<dbReference type="CDD" id="cd03051">
    <property type="entry name" value="GST_N_GTT2_like"/>
    <property type="match status" value="1"/>
</dbReference>
<evidence type="ECO:0000313" key="4">
    <source>
        <dbReference type="Proteomes" id="UP000002033"/>
    </source>
</evidence>
<organism evidence="3 4">
    <name type="scientific">Hyphomicrobium denitrificans (strain ATCC 51888 / DSM 1869 / NCIMB 11706 / TK 0415)</name>
    <dbReference type="NCBI Taxonomy" id="582899"/>
    <lineage>
        <taxon>Bacteria</taxon>
        <taxon>Pseudomonadati</taxon>
        <taxon>Pseudomonadota</taxon>
        <taxon>Alphaproteobacteria</taxon>
        <taxon>Hyphomicrobiales</taxon>
        <taxon>Hyphomicrobiaceae</taxon>
        <taxon>Hyphomicrobium</taxon>
    </lineage>
</organism>
<gene>
    <name evidence="3" type="ordered locus">Hden_1860</name>
</gene>
<dbReference type="Gene3D" id="1.20.1050.10">
    <property type="match status" value="1"/>
</dbReference>
<dbReference type="HOGENOM" id="CLU_011226_6_3_5"/>
<dbReference type="PANTHER" id="PTHR44051:SF8">
    <property type="entry name" value="GLUTATHIONE S-TRANSFERASE GSTA"/>
    <property type="match status" value="1"/>
</dbReference>
<dbReference type="eggNOG" id="COG0625">
    <property type="taxonomic scope" value="Bacteria"/>
</dbReference>
<dbReference type="Gene3D" id="3.40.30.10">
    <property type="entry name" value="Glutaredoxin"/>
    <property type="match status" value="1"/>
</dbReference>
<dbReference type="Proteomes" id="UP000002033">
    <property type="component" value="Chromosome"/>
</dbReference>
<proteinExistence type="predicted"/>
<keyword evidence="3" id="KW-0808">Transferase</keyword>
<sequence>MLIIETKRAPNPRRVTIFLAEKGIDVPREERDLMTGDLRLDDFSAVNPWQRVPVLVLDDGTAISESVAICRYFEELQPEPPLFGTGAVGKAEVEMWNRRVELGLLAAVASVFRHLHPRMAHLEVPQVTPWGEANKEKVEAELTKLDRRLAESPFIAGPEYSIADITALVAIDFMKPAKLAAPDGHANVMRWYREVAARPSASA</sequence>
<evidence type="ECO:0000259" key="1">
    <source>
        <dbReference type="PROSITE" id="PS50404"/>
    </source>
</evidence>
<dbReference type="InterPro" id="IPR034345">
    <property type="entry name" value="Gtt2-like_N"/>
</dbReference>
<feature type="domain" description="GST N-terminal" evidence="1">
    <location>
        <begin position="1"/>
        <end position="81"/>
    </location>
</feature>
<dbReference type="InterPro" id="IPR034346">
    <property type="entry name" value="Gtt2-like_C"/>
</dbReference>
<dbReference type="Pfam" id="PF13409">
    <property type="entry name" value="GST_N_2"/>
    <property type="match status" value="1"/>
</dbReference>
<dbReference type="InterPro" id="IPR010987">
    <property type="entry name" value="Glutathione-S-Trfase_C-like"/>
</dbReference>
<dbReference type="EMBL" id="CP002083">
    <property type="protein sequence ID" value="ADJ23663.1"/>
    <property type="molecule type" value="Genomic_DNA"/>
</dbReference>
<dbReference type="InterPro" id="IPR036249">
    <property type="entry name" value="Thioredoxin-like_sf"/>
</dbReference>
<name>D8JZ61_HYPDA</name>
<dbReference type="SFLD" id="SFLDG00358">
    <property type="entry name" value="Main_(cytGST)"/>
    <property type="match status" value="1"/>
</dbReference>
<dbReference type="SUPFAM" id="SSF52833">
    <property type="entry name" value="Thioredoxin-like"/>
    <property type="match status" value="1"/>
</dbReference>
<feature type="domain" description="GST C-terminal" evidence="2">
    <location>
        <begin position="86"/>
        <end position="203"/>
    </location>
</feature>
<dbReference type="SUPFAM" id="SSF47616">
    <property type="entry name" value="GST C-terminal domain-like"/>
    <property type="match status" value="1"/>
</dbReference>
<evidence type="ECO:0000259" key="2">
    <source>
        <dbReference type="PROSITE" id="PS50405"/>
    </source>
</evidence>
<dbReference type="PROSITE" id="PS50404">
    <property type="entry name" value="GST_NTER"/>
    <property type="match status" value="1"/>
</dbReference>
<dbReference type="OrthoDB" id="5293590at2"/>
<evidence type="ECO:0000313" key="3">
    <source>
        <dbReference type="EMBL" id="ADJ23663.1"/>
    </source>
</evidence>
<protein>
    <submittedName>
        <fullName evidence="3">Glutathione S-transferase domain protein</fullName>
    </submittedName>
</protein>
<dbReference type="GO" id="GO:0016740">
    <property type="term" value="F:transferase activity"/>
    <property type="evidence" value="ECO:0007669"/>
    <property type="project" value="UniProtKB-KW"/>
</dbReference>
<dbReference type="RefSeq" id="WP_013215822.1">
    <property type="nucleotide sequence ID" value="NC_014313.1"/>
</dbReference>
<dbReference type="CDD" id="cd03182">
    <property type="entry name" value="GST_C_GTT2_like"/>
    <property type="match status" value="1"/>
</dbReference>
<dbReference type="InterPro" id="IPR040079">
    <property type="entry name" value="Glutathione_S-Trfase"/>
</dbReference>
<dbReference type="InterPro" id="IPR036282">
    <property type="entry name" value="Glutathione-S-Trfase_C_sf"/>
</dbReference>
<dbReference type="PROSITE" id="PS50405">
    <property type="entry name" value="GST_CTER"/>
    <property type="match status" value="1"/>
</dbReference>
<dbReference type="STRING" id="582899.Hden_1860"/>